<accession>A0A225WGU2</accession>
<dbReference type="InterPro" id="IPR048324">
    <property type="entry name" value="ZSWIM1-3_RNaseH-like"/>
</dbReference>
<feature type="transmembrane region" description="Helical" evidence="1">
    <location>
        <begin position="164"/>
        <end position="186"/>
    </location>
</feature>
<name>A0A225WGU2_9STRA</name>
<evidence type="ECO:0000313" key="3">
    <source>
        <dbReference type="EMBL" id="OWZ16468.1"/>
    </source>
</evidence>
<sequence length="244" mass="27979">MLQQVLGTTILERTKQILDNFAEEDVGNDVLIVQEQIDIICIIAILPAIQKTCFVDEGGLIVTSATGKGVPVVDFLALDQKAGTMERLLNFFKQKNPSWGCIQTVVIDKDFVEWRVLEKVFLDAKVALYRFHALTYWRKVCRKAKYNFSMVRRDAMEAVFAKLIYLYVELLGILPVVLLVVLVDVLSRISVTYRRRLSVFKCACEEECSELFEYFTANWEPCVSMWVNHARGNISRLATLRRIA</sequence>
<reference evidence="4" key="1">
    <citation type="submission" date="2017-03" db="EMBL/GenBank/DDBJ databases">
        <title>Phytopthora megakarya and P. palmivora, two closely related causual agents of cacao black pod achieved similar genome size and gene model numbers by different mechanisms.</title>
        <authorList>
            <person name="Ali S."/>
            <person name="Shao J."/>
            <person name="Larry D.J."/>
            <person name="Kronmiller B."/>
            <person name="Shen D."/>
            <person name="Strem M.D."/>
            <person name="Melnick R.L."/>
            <person name="Guiltinan M.J."/>
            <person name="Tyler B.M."/>
            <person name="Meinhardt L.W."/>
            <person name="Bailey B.A."/>
        </authorList>
    </citation>
    <scope>NUCLEOTIDE SEQUENCE [LARGE SCALE GENOMIC DNA]</scope>
    <source>
        <strain evidence="4">zdho120</strain>
    </source>
</reference>
<keyword evidence="1" id="KW-0472">Membrane</keyword>
<evidence type="ECO:0000313" key="4">
    <source>
        <dbReference type="Proteomes" id="UP000198211"/>
    </source>
</evidence>
<feature type="domain" description="ZSWIM1/3 RNaseH-like" evidence="2">
    <location>
        <begin position="60"/>
        <end position="126"/>
    </location>
</feature>
<dbReference type="EMBL" id="NBNE01000929">
    <property type="protein sequence ID" value="OWZ16468.1"/>
    <property type="molecule type" value="Genomic_DNA"/>
</dbReference>
<keyword evidence="4" id="KW-1185">Reference proteome</keyword>
<evidence type="ECO:0000259" key="2">
    <source>
        <dbReference type="Pfam" id="PF21056"/>
    </source>
</evidence>
<dbReference type="PANTHER" id="PTHR31569:SF4">
    <property type="entry name" value="SWIM-TYPE DOMAIN-CONTAINING PROTEIN"/>
    <property type="match status" value="1"/>
</dbReference>
<proteinExistence type="predicted"/>
<dbReference type="PANTHER" id="PTHR31569">
    <property type="entry name" value="SWIM-TYPE DOMAIN-CONTAINING PROTEIN"/>
    <property type="match status" value="1"/>
</dbReference>
<keyword evidence="1" id="KW-0812">Transmembrane</keyword>
<comment type="caution">
    <text evidence="3">The sequence shown here is derived from an EMBL/GenBank/DDBJ whole genome shotgun (WGS) entry which is preliminary data.</text>
</comment>
<evidence type="ECO:0000256" key="1">
    <source>
        <dbReference type="SAM" id="Phobius"/>
    </source>
</evidence>
<gene>
    <name evidence="3" type="ORF">PHMEG_0009738</name>
</gene>
<dbReference type="Proteomes" id="UP000198211">
    <property type="component" value="Unassembled WGS sequence"/>
</dbReference>
<dbReference type="AlphaFoldDB" id="A0A225WGU2"/>
<protein>
    <recommendedName>
        <fullName evidence="2">ZSWIM1/3 RNaseH-like domain-containing protein</fullName>
    </recommendedName>
</protein>
<organism evidence="3 4">
    <name type="scientific">Phytophthora megakarya</name>
    <dbReference type="NCBI Taxonomy" id="4795"/>
    <lineage>
        <taxon>Eukaryota</taxon>
        <taxon>Sar</taxon>
        <taxon>Stramenopiles</taxon>
        <taxon>Oomycota</taxon>
        <taxon>Peronosporomycetes</taxon>
        <taxon>Peronosporales</taxon>
        <taxon>Peronosporaceae</taxon>
        <taxon>Phytophthora</taxon>
    </lineage>
</organism>
<dbReference type="Pfam" id="PF21056">
    <property type="entry name" value="ZSWIM1-3_RNaseH-like"/>
    <property type="match status" value="1"/>
</dbReference>
<keyword evidence="1" id="KW-1133">Transmembrane helix</keyword>
<dbReference type="InterPro" id="IPR052579">
    <property type="entry name" value="Zinc_finger_SWIM"/>
</dbReference>